<dbReference type="Proteomes" id="UP000286045">
    <property type="component" value="Unassembled WGS sequence"/>
</dbReference>
<sequence>MIFTAARICRVLACAAALAQGFALAVPIRQDDEAPVARRDGTGFAKGIWLRIMPLGASITYGLTSSDGNGYRKFLRDMIVNYGNDVNMVGSRRNGTMEDNDVEGWPGYVIDQVHTKATTAASKYKPNLVLINVGTNDCSGNIDLANAGKRMSALLDDLYKGSPRATVILSTLLVRSDASKQECVLDVNSQFKTVAAAQRANGRRIVVADMQPPAGPTTAELVDGTHPTEAGYAKMAAIWFNGIKDADSQGFLLTKEAIPGNPDGVPDRGTYG</sequence>
<gene>
    <name evidence="3" type="ORF">EKO27_g6662</name>
</gene>
<dbReference type="SUPFAM" id="SSF52266">
    <property type="entry name" value="SGNH hydrolase"/>
    <property type="match status" value="1"/>
</dbReference>
<organism evidence="3 4">
    <name type="scientific">Xylaria grammica</name>
    <dbReference type="NCBI Taxonomy" id="363999"/>
    <lineage>
        <taxon>Eukaryota</taxon>
        <taxon>Fungi</taxon>
        <taxon>Dikarya</taxon>
        <taxon>Ascomycota</taxon>
        <taxon>Pezizomycotina</taxon>
        <taxon>Sordariomycetes</taxon>
        <taxon>Xylariomycetidae</taxon>
        <taxon>Xylariales</taxon>
        <taxon>Xylariaceae</taxon>
        <taxon>Xylaria</taxon>
    </lineage>
</organism>
<dbReference type="InterPro" id="IPR013830">
    <property type="entry name" value="SGNH_hydro"/>
</dbReference>
<dbReference type="Pfam" id="PF13472">
    <property type="entry name" value="Lipase_GDSL_2"/>
    <property type="match status" value="1"/>
</dbReference>
<evidence type="ECO:0000259" key="2">
    <source>
        <dbReference type="Pfam" id="PF13472"/>
    </source>
</evidence>
<dbReference type="InterPro" id="IPR036514">
    <property type="entry name" value="SGNH_hydro_sf"/>
</dbReference>
<keyword evidence="4" id="KW-1185">Reference proteome</keyword>
<dbReference type="Gene3D" id="3.40.50.1110">
    <property type="entry name" value="SGNH hydrolase"/>
    <property type="match status" value="1"/>
</dbReference>
<reference evidence="3 4" key="1">
    <citation type="submission" date="2018-12" db="EMBL/GenBank/DDBJ databases">
        <title>Draft genome sequence of Xylaria grammica IHI A82.</title>
        <authorList>
            <person name="Buettner E."/>
            <person name="Kellner H."/>
        </authorList>
    </citation>
    <scope>NUCLEOTIDE SEQUENCE [LARGE SCALE GENOMIC DNA]</scope>
    <source>
        <strain evidence="3 4">IHI A82</strain>
    </source>
</reference>
<dbReference type="PANTHER" id="PTHR30383:SF31">
    <property type="entry name" value="SGNH HYDROLASE-TYPE ESTERASE DOMAIN-CONTAINING PROTEIN-RELATED"/>
    <property type="match status" value="1"/>
</dbReference>
<comment type="caution">
    <text evidence="3">The sequence shown here is derived from an EMBL/GenBank/DDBJ whole genome shotgun (WGS) entry which is preliminary data.</text>
</comment>
<feature type="domain" description="SGNH hydrolase-type esterase" evidence="2">
    <location>
        <begin position="55"/>
        <end position="233"/>
    </location>
</feature>
<feature type="signal peptide" evidence="1">
    <location>
        <begin position="1"/>
        <end position="25"/>
    </location>
</feature>
<proteinExistence type="predicted"/>
<accession>A0A439D2G1</accession>
<name>A0A439D2G1_9PEZI</name>
<dbReference type="PANTHER" id="PTHR30383">
    <property type="entry name" value="THIOESTERASE 1/PROTEASE 1/LYSOPHOSPHOLIPASE L1"/>
    <property type="match status" value="1"/>
</dbReference>
<evidence type="ECO:0000313" key="3">
    <source>
        <dbReference type="EMBL" id="RWA08431.1"/>
    </source>
</evidence>
<evidence type="ECO:0000256" key="1">
    <source>
        <dbReference type="SAM" id="SignalP"/>
    </source>
</evidence>
<dbReference type="InterPro" id="IPR051532">
    <property type="entry name" value="Ester_Hydrolysis_Enzymes"/>
</dbReference>
<dbReference type="EMBL" id="RYZI01000200">
    <property type="protein sequence ID" value="RWA08431.1"/>
    <property type="molecule type" value="Genomic_DNA"/>
</dbReference>
<dbReference type="CDD" id="cd01833">
    <property type="entry name" value="XynB_like"/>
    <property type="match status" value="1"/>
</dbReference>
<evidence type="ECO:0000313" key="4">
    <source>
        <dbReference type="Proteomes" id="UP000286045"/>
    </source>
</evidence>
<dbReference type="AlphaFoldDB" id="A0A439D2G1"/>
<protein>
    <recommendedName>
        <fullName evidence="2">SGNH hydrolase-type esterase domain-containing protein</fullName>
    </recommendedName>
</protein>
<dbReference type="GO" id="GO:0004622">
    <property type="term" value="F:phosphatidylcholine lysophospholipase activity"/>
    <property type="evidence" value="ECO:0007669"/>
    <property type="project" value="TreeGrafter"/>
</dbReference>
<keyword evidence="1" id="KW-0732">Signal</keyword>
<feature type="chain" id="PRO_5019059536" description="SGNH hydrolase-type esterase domain-containing protein" evidence="1">
    <location>
        <begin position="26"/>
        <end position="272"/>
    </location>
</feature>